<evidence type="ECO:0000313" key="4">
    <source>
        <dbReference type="EMBL" id="EHK50531.1"/>
    </source>
</evidence>
<keyword evidence="1" id="KW-0285">Flavoprotein</keyword>
<keyword evidence="3" id="KW-0560">Oxidoreductase</keyword>
<dbReference type="SUPFAM" id="SSF51905">
    <property type="entry name" value="FAD/NAD(P)-binding domain"/>
    <property type="match status" value="1"/>
</dbReference>
<organism evidence="4 5">
    <name type="scientific">Hypocrea atroviridis (strain ATCC 20476 / IMI 206040)</name>
    <name type="common">Trichoderma atroviride</name>
    <dbReference type="NCBI Taxonomy" id="452589"/>
    <lineage>
        <taxon>Eukaryota</taxon>
        <taxon>Fungi</taxon>
        <taxon>Dikarya</taxon>
        <taxon>Ascomycota</taxon>
        <taxon>Pezizomycotina</taxon>
        <taxon>Sordariomycetes</taxon>
        <taxon>Hypocreomycetidae</taxon>
        <taxon>Hypocreales</taxon>
        <taxon>Hypocreaceae</taxon>
        <taxon>Trichoderma</taxon>
    </lineage>
</organism>
<reference evidence="4 5" key="1">
    <citation type="journal article" date="2011" name="Genome Biol.">
        <title>Comparative genome sequence analysis underscores mycoparasitism as the ancestral life style of Trichoderma.</title>
        <authorList>
            <person name="Kubicek C.P."/>
            <person name="Herrera-Estrella A."/>
            <person name="Seidl-Seiboth V."/>
            <person name="Martinez D.A."/>
            <person name="Druzhinina I.S."/>
            <person name="Thon M."/>
            <person name="Zeilinger S."/>
            <person name="Casas-Flores S."/>
            <person name="Horwitz B.A."/>
            <person name="Mukherjee P.K."/>
            <person name="Mukherjee M."/>
            <person name="Kredics L."/>
            <person name="Alcaraz L.D."/>
            <person name="Aerts A."/>
            <person name="Antal Z."/>
            <person name="Atanasova L."/>
            <person name="Cervantes-Badillo M.G."/>
            <person name="Challacombe J."/>
            <person name="Chertkov O."/>
            <person name="McCluskey K."/>
            <person name="Coulpier F."/>
            <person name="Deshpande N."/>
            <person name="von Doehren H."/>
            <person name="Ebbole D.J."/>
            <person name="Esquivel-Naranjo E.U."/>
            <person name="Fekete E."/>
            <person name="Flipphi M."/>
            <person name="Glaser F."/>
            <person name="Gomez-Rodriguez E.Y."/>
            <person name="Gruber S."/>
            <person name="Han C."/>
            <person name="Henrissat B."/>
            <person name="Hermosa R."/>
            <person name="Hernandez-Onate M."/>
            <person name="Karaffa L."/>
            <person name="Kosti I."/>
            <person name="Le Crom S."/>
            <person name="Lindquist E."/>
            <person name="Lucas S."/>
            <person name="Luebeck M."/>
            <person name="Luebeck P.S."/>
            <person name="Margeot A."/>
            <person name="Metz B."/>
            <person name="Misra M."/>
            <person name="Nevalainen H."/>
            <person name="Omann M."/>
            <person name="Packer N."/>
            <person name="Perrone G."/>
            <person name="Uresti-Rivera E.E."/>
            <person name="Salamov A."/>
            <person name="Schmoll M."/>
            <person name="Seiboth B."/>
            <person name="Shapiro H."/>
            <person name="Sukno S."/>
            <person name="Tamayo-Ramos J.A."/>
            <person name="Tisch D."/>
            <person name="Wiest A."/>
            <person name="Wilkinson H.H."/>
            <person name="Zhang M."/>
            <person name="Coutinho P.M."/>
            <person name="Kenerley C.M."/>
            <person name="Monte E."/>
            <person name="Baker S.E."/>
            <person name="Grigoriev I.V."/>
        </authorList>
    </citation>
    <scope>NUCLEOTIDE SEQUENCE [LARGE SCALE GENOMIC DNA]</scope>
    <source>
        <strain evidence="5">ATCC 20476 / IMI 206040</strain>
    </source>
</reference>
<dbReference type="EMBL" id="ABDG02000013">
    <property type="protein sequence ID" value="EHK50531.1"/>
    <property type="molecule type" value="Genomic_DNA"/>
</dbReference>
<evidence type="ECO:0000313" key="5">
    <source>
        <dbReference type="Proteomes" id="UP000005426"/>
    </source>
</evidence>
<name>G9NF12_HYPAI</name>
<sequence>MDTHHLLLIRLRYLQVNPTISLIIIDSEATVGGVWSKARCYPGFIADGPVGLFDFSDLPMSGVIGLKNWDELPGIKVHEYLHEYARKYHLLEQCKFSCRVTNVHRATPEGGWALDTQTTSDDGKQISESLTCDKLIVATGLYSNPKCPDLMTSEFKGPVMHTKDIGQQYDALLGTNVESVAIYGGGKSAIDALNLCIEAGKKVHWIISDKGSGPNVLFNTRLKGGFHVGQFVGRWKDMFSASIFSVDTFFGRFFYSGKNRLGTWFIDKFWSFATKKMRTSGLYAGMTDANREKLLPEDESALFSAAGGAALHSCPKFLPELSKPDGLIMVHRARITSAQDQMLHLSNGETVNCQALVYGTGWSGEDMLFEPSLGLSLGLPKPVALEDQISKDYWQKLHTKADVDVLSLLPILKDSPGLRSTPTLTPYRLHRYMLPSSLAAQNDRSLVFLGYLISFQTHILSEVSALWAICWLDNLVDLNISNKEDIDYEIAKVNAWSLRKNLTLEPRPGSGIQHFIDLLMKDMGLKAKRKGRLGIRDTFVPYKSQDYLGIVDEIIQKSKGHIR</sequence>
<dbReference type="eggNOG" id="KOG1399">
    <property type="taxonomic scope" value="Eukaryota"/>
</dbReference>
<gene>
    <name evidence="4" type="ORF">TRIATDRAFT_279852</name>
</gene>
<evidence type="ECO:0000256" key="2">
    <source>
        <dbReference type="ARBA" id="ARBA00022827"/>
    </source>
</evidence>
<keyword evidence="5" id="KW-1185">Reference proteome</keyword>
<dbReference type="Proteomes" id="UP000005426">
    <property type="component" value="Unassembled WGS sequence"/>
</dbReference>
<keyword evidence="2" id="KW-0274">FAD</keyword>
<protein>
    <submittedName>
        <fullName evidence="4">Uncharacterized protein</fullName>
    </submittedName>
</protein>
<accession>G9NF12</accession>
<comment type="caution">
    <text evidence="4">The sequence shown here is derived from an EMBL/GenBank/DDBJ whole genome shotgun (WGS) entry which is preliminary data.</text>
</comment>
<dbReference type="PANTHER" id="PTHR23023">
    <property type="entry name" value="DIMETHYLANILINE MONOOXYGENASE"/>
    <property type="match status" value="1"/>
</dbReference>
<dbReference type="GeneID" id="25779407"/>
<dbReference type="InterPro" id="IPR036188">
    <property type="entry name" value="FAD/NAD-bd_sf"/>
</dbReference>
<dbReference type="AlphaFoldDB" id="G9NF12"/>
<dbReference type="OMA" id="WSKARCY"/>
<dbReference type="GO" id="GO:0016491">
    <property type="term" value="F:oxidoreductase activity"/>
    <property type="evidence" value="ECO:0007669"/>
    <property type="project" value="UniProtKB-KW"/>
</dbReference>
<evidence type="ECO:0000256" key="3">
    <source>
        <dbReference type="ARBA" id="ARBA00023002"/>
    </source>
</evidence>
<dbReference type="InterPro" id="IPR050346">
    <property type="entry name" value="FMO-like"/>
</dbReference>
<evidence type="ECO:0000256" key="1">
    <source>
        <dbReference type="ARBA" id="ARBA00022630"/>
    </source>
</evidence>
<dbReference type="Gene3D" id="3.50.50.60">
    <property type="entry name" value="FAD/NAD(P)-binding domain"/>
    <property type="match status" value="1"/>
</dbReference>
<dbReference type="KEGG" id="tatv:25779407"/>
<proteinExistence type="predicted"/>
<dbReference type="Pfam" id="PF13738">
    <property type="entry name" value="Pyr_redox_3"/>
    <property type="match status" value="1"/>
</dbReference>
<dbReference type="RefSeq" id="XP_013948693.1">
    <property type="nucleotide sequence ID" value="XM_014093218.1"/>
</dbReference>
<dbReference type="HOGENOM" id="CLU_019225_1_0_1"/>
<dbReference type="OrthoDB" id="2915840at2759"/>